<proteinExistence type="predicted"/>
<dbReference type="EMBL" id="PQXF01000011">
    <property type="protein sequence ID" value="PXF60780.1"/>
    <property type="molecule type" value="Genomic_DNA"/>
</dbReference>
<reference evidence="1" key="1">
    <citation type="submission" date="2018-01" db="EMBL/GenBank/DDBJ databases">
        <authorList>
            <person name="Krukenberg V."/>
        </authorList>
    </citation>
    <scope>NUCLEOTIDE SEQUENCE</scope>
    <source>
        <strain evidence="1">E20ANME2</strain>
    </source>
</reference>
<keyword evidence="1" id="KW-0418">Kinase</keyword>
<protein>
    <submittedName>
        <fullName evidence="1">Phosphoglycerate kinase</fullName>
    </submittedName>
</protein>
<evidence type="ECO:0000313" key="2">
    <source>
        <dbReference type="Proteomes" id="UP000248329"/>
    </source>
</evidence>
<gene>
    <name evidence="1" type="primary">pgk</name>
    <name evidence="1" type="ORF">C4B59_07225</name>
</gene>
<comment type="caution">
    <text evidence="1">The sequence shown here is derived from an EMBL/GenBank/DDBJ whole genome shotgun (WGS) entry which is preliminary data.</text>
</comment>
<accession>A0AC61L3E5</accession>
<keyword evidence="1" id="KW-0808">Transferase</keyword>
<organism evidence="1 2">
    <name type="scientific">Candidatus Methanogaster sp</name>
    <dbReference type="NCBI Taxonomy" id="3386292"/>
    <lineage>
        <taxon>Archaea</taxon>
        <taxon>Methanobacteriati</taxon>
        <taxon>Methanobacteriota</taxon>
        <taxon>Stenosarchaea group</taxon>
        <taxon>Methanomicrobia</taxon>
        <taxon>Methanosarcinales</taxon>
        <taxon>ANME-2 cluster</taxon>
        <taxon>Candidatus Methanogasteraceae</taxon>
        <taxon>Candidatus Methanogaster</taxon>
    </lineage>
</organism>
<sequence>MTSTSYLTLDDVATTGKTLLVRVDLNSPMSPDGTILDDSRFKSHIPTLNDLIDSKVVLLAHQSRPGKIDFTTTKAHAQRLERLCKRTVTYVDDIFGSHAIDTIRSMECGDIILLENVRFYSEETLSRSPAEHAGTCMVKSLAPHADMFVNDAFAVSHRSQLSVVGFTTVLQPVAGRLMEKEIKSLSRGLSKKGTVYVLGGVKANDSIDVIENVAARDEVDAILATGLVANVFLAASGADLGSKNLNFINSIGCTTQIGRARELLAEYGDKIELPIDLAGASKDTPDKRVEIPTSELPTDLSINDIGIETAVSFSERIKNAETVIMNGPAGIFEKDAFALGTRELILAATKSKFSIIGGGHIAAEAYTLGIESKISHISTGGGACIDFLSGRALPGIEALMHNPFRKG</sequence>
<evidence type="ECO:0000313" key="1">
    <source>
        <dbReference type="EMBL" id="PXF60780.1"/>
    </source>
</evidence>
<name>A0AC61L3E5_9EURY</name>
<dbReference type="Proteomes" id="UP000248329">
    <property type="component" value="Unassembled WGS sequence"/>
</dbReference>